<evidence type="ECO:0000256" key="3">
    <source>
        <dbReference type="ARBA" id="ARBA00022729"/>
    </source>
</evidence>
<keyword evidence="3" id="KW-0732">Signal</keyword>
<dbReference type="InterPro" id="IPR052424">
    <property type="entry name" value="Kielin_Chordin-BMP_Reg"/>
</dbReference>
<dbReference type="SMART" id="SM00214">
    <property type="entry name" value="VWC"/>
    <property type="match status" value="4"/>
</dbReference>
<dbReference type="Proteomes" id="UP000749559">
    <property type="component" value="Unassembled WGS sequence"/>
</dbReference>
<name>A0A8J1XK51_OWEFU</name>
<accession>A0A8J1XK51</accession>
<evidence type="ECO:0000313" key="4">
    <source>
        <dbReference type="EMBL" id="CAH1798172.1"/>
    </source>
</evidence>
<dbReference type="PROSITE" id="PS01208">
    <property type="entry name" value="VWFC_1"/>
    <property type="match status" value="2"/>
</dbReference>
<organism evidence="4 5">
    <name type="scientific">Owenia fusiformis</name>
    <name type="common">Polychaete worm</name>
    <dbReference type="NCBI Taxonomy" id="6347"/>
    <lineage>
        <taxon>Eukaryota</taxon>
        <taxon>Metazoa</taxon>
        <taxon>Spiralia</taxon>
        <taxon>Lophotrochozoa</taxon>
        <taxon>Annelida</taxon>
        <taxon>Polychaeta</taxon>
        <taxon>Sedentaria</taxon>
        <taxon>Canalipalpata</taxon>
        <taxon>Sabellida</taxon>
        <taxon>Oweniida</taxon>
        <taxon>Oweniidae</taxon>
        <taxon>Owenia</taxon>
    </lineage>
</organism>
<protein>
    <submittedName>
        <fullName evidence="4">Uncharacterized protein</fullName>
    </submittedName>
</protein>
<dbReference type="Gene3D" id="6.20.200.20">
    <property type="match status" value="2"/>
</dbReference>
<dbReference type="InterPro" id="IPR001007">
    <property type="entry name" value="VWF_dom"/>
</dbReference>
<keyword evidence="2" id="KW-0964">Secreted</keyword>
<dbReference type="EMBL" id="CAIIXF020000011">
    <property type="protein sequence ID" value="CAH1798172.1"/>
    <property type="molecule type" value="Genomic_DNA"/>
</dbReference>
<evidence type="ECO:0000256" key="2">
    <source>
        <dbReference type="ARBA" id="ARBA00022525"/>
    </source>
</evidence>
<dbReference type="PANTHER" id="PTHR46698:SF4">
    <property type="entry name" value="CROSSVEINLESS 2"/>
    <property type="match status" value="1"/>
</dbReference>
<dbReference type="Pfam" id="PF00093">
    <property type="entry name" value="VWC"/>
    <property type="match status" value="2"/>
</dbReference>
<dbReference type="Gene3D" id="2.10.70.10">
    <property type="entry name" value="Complement Module, domain 1"/>
    <property type="match status" value="2"/>
</dbReference>
<gene>
    <name evidence="4" type="ORF">OFUS_LOCUS22344</name>
</gene>
<dbReference type="PANTHER" id="PTHR46698">
    <property type="entry name" value="CROSSVEINLESS 2"/>
    <property type="match status" value="1"/>
</dbReference>
<dbReference type="GO" id="GO:0005576">
    <property type="term" value="C:extracellular region"/>
    <property type="evidence" value="ECO:0007669"/>
    <property type="project" value="UniProtKB-SubCell"/>
</dbReference>
<proteinExistence type="predicted"/>
<sequence length="545" mass="62359">MEPFKLAPDSVFNSQRSTCAQYKEIHGNCERKPYIQLQASKTKPNISDEDDDVSVRNDTISINDIHGRDVFGYDVEGYDIAGYSRDGEYKSSVYKIESHENLREHTDDSSIEAKVNTQSISEKCLYIRTFLDLQKQLRKCTLSMLMKIKRICERQSNIPNQWIKYYWLFRHQQVNLLKEISNDIQNRLKQNLTVPPEMSTESTSSNNEMDKRFCFESKHLRNSHITHPDCPDEACIDAICPNQPRAKCKVIKQHGECQATWYNETNARKVVNCTKQCSLDNYRSEDSKGFPCHYCTCTDGVVECVKRRCPTPRCEYPARLPAQCCLTCYSCEYNDTIYGHGDEIKVPDRPCDFCRCNAGNLYCIPQPCPRCQSQAASSPKTSSLKCCPNCADCNGHKNGTTWYASPCKTCTCLNGVEKCKKKICPNPLCSHPAKNKHKCCPECLGCSLQQKIFRNREKFLKHNSPCDVCLCSQGNITCERRTCPRGKCQHPAVPRGRCCPQCRDCYYEGRFYKNGSEFAHPVDVCKRCRCKSGSVRCKLDCQPQE</sequence>
<dbReference type="PROSITE" id="PS50184">
    <property type="entry name" value="VWFC_2"/>
    <property type="match status" value="3"/>
</dbReference>
<comment type="subcellular location">
    <subcellularLocation>
        <location evidence="1">Secreted</location>
    </subcellularLocation>
</comment>
<keyword evidence="5" id="KW-1185">Reference proteome</keyword>
<evidence type="ECO:0000256" key="1">
    <source>
        <dbReference type="ARBA" id="ARBA00004613"/>
    </source>
</evidence>
<dbReference type="SUPFAM" id="SSF57603">
    <property type="entry name" value="FnI-like domain"/>
    <property type="match status" value="5"/>
</dbReference>
<reference evidence="4" key="1">
    <citation type="submission" date="2022-03" db="EMBL/GenBank/DDBJ databases">
        <authorList>
            <person name="Martin C."/>
        </authorList>
    </citation>
    <scope>NUCLEOTIDE SEQUENCE</scope>
</reference>
<dbReference type="OrthoDB" id="6120612at2759"/>
<dbReference type="AlphaFoldDB" id="A0A8J1XK51"/>
<comment type="caution">
    <text evidence="4">The sequence shown here is derived from an EMBL/GenBank/DDBJ whole genome shotgun (WGS) entry which is preliminary data.</text>
</comment>
<evidence type="ECO:0000313" key="5">
    <source>
        <dbReference type="Proteomes" id="UP000749559"/>
    </source>
</evidence>